<accession>A0A067KLX4</accession>
<keyword evidence="2" id="KW-1185">Reference proteome</keyword>
<dbReference type="AlphaFoldDB" id="A0A067KLX4"/>
<organism evidence="1 2">
    <name type="scientific">Jatropha curcas</name>
    <name type="common">Barbados nut</name>
    <dbReference type="NCBI Taxonomy" id="180498"/>
    <lineage>
        <taxon>Eukaryota</taxon>
        <taxon>Viridiplantae</taxon>
        <taxon>Streptophyta</taxon>
        <taxon>Embryophyta</taxon>
        <taxon>Tracheophyta</taxon>
        <taxon>Spermatophyta</taxon>
        <taxon>Magnoliopsida</taxon>
        <taxon>eudicotyledons</taxon>
        <taxon>Gunneridae</taxon>
        <taxon>Pentapetalae</taxon>
        <taxon>rosids</taxon>
        <taxon>fabids</taxon>
        <taxon>Malpighiales</taxon>
        <taxon>Euphorbiaceae</taxon>
        <taxon>Crotonoideae</taxon>
        <taxon>Jatropheae</taxon>
        <taxon>Jatropha</taxon>
    </lineage>
</organism>
<evidence type="ECO:0000313" key="1">
    <source>
        <dbReference type="EMBL" id="KDP36023.1"/>
    </source>
</evidence>
<gene>
    <name evidence="1" type="ORF">JCGZ_09989</name>
</gene>
<proteinExistence type="predicted"/>
<evidence type="ECO:0000313" key="2">
    <source>
        <dbReference type="Proteomes" id="UP000027138"/>
    </source>
</evidence>
<dbReference type="EMBL" id="KK914457">
    <property type="protein sequence ID" value="KDP36023.1"/>
    <property type="molecule type" value="Genomic_DNA"/>
</dbReference>
<sequence>MQPSLGYCLRLVRTERGAERQAWRRRAAAGSSSGTQGGPVSLRCRATLLLFCLAKIADAVK</sequence>
<name>A0A067KLX4_JATCU</name>
<dbReference type="Proteomes" id="UP000027138">
    <property type="component" value="Unassembled WGS sequence"/>
</dbReference>
<reference evidence="1 2" key="1">
    <citation type="journal article" date="2014" name="PLoS ONE">
        <title>Global Analysis of Gene Expression Profiles in Physic Nut (Jatropha curcas L.) Seedlings Exposed to Salt Stress.</title>
        <authorList>
            <person name="Zhang L."/>
            <person name="Zhang C."/>
            <person name="Wu P."/>
            <person name="Chen Y."/>
            <person name="Li M."/>
            <person name="Jiang H."/>
            <person name="Wu G."/>
        </authorList>
    </citation>
    <scope>NUCLEOTIDE SEQUENCE [LARGE SCALE GENOMIC DNA]</scope>
    <source>
        <strain evidence="2">cv. GZQX0401</strain>
        <tissue evidence="1">Young leaves</tissue>
    </source>
</reference>
<protein>
    <submittedName>
        <fullName evidence="1">Uncharacterized protein</fullName>
    </submittedName>
</protein>